<accession>A0A5C5NQJ4</accession>
<gene>
    <name evidence="3" type="ORF">SAMN04490209_2689</name>
    <name evidence="2" type="ORF">YA0853_22785</name>
</gene>
<feature type="domain" description="PIN" evidence="1">
    <location>
        <begin position="1"/>
        <end position="117"/>
    </location>
</feature>
<dbReference type="InterPro" id="IPR041705">
    <property type="entry name" value="PIN_Sll0205"/>
</dbReference>
<dbReference type="Proteomes" id="UP000182085">
    <property type="component" value="Chromosome I"/>
</dbReference>
<dbReference type="InterPro" id="IPR052919">
    <property type="entry name" value="TA_system_RNase"/>
</dbReference>
<evidence type="ECO:0000313" key="3">
    <source>
        <dbReference type="EMBL" id="SDV07121.1"/>
    </source>
</evidence>
<dbReference type="PANTHER" id="PTHR36173">
    <property type="entry name" value="RIBONUCLEASE VAPC16-RELATED"/>
    <property type="match status" value="1"/>
</dbReference>
<dbReference type="SUPFAM" id="SSF88723">
    <property type="entry name" value="PIN domain-like"/>
    <property type="match status" value="1"/>
</dbReference>
<proteinExistence type="predicted"/>
<dbReference type="RefSeq" id="WP_034138684.1">
    <property type="nucleotide sequence ID" value="NZ_BAAAEG010000001.1"/>
</dbReference>
<dbReference type="InterPro" id="IPR029060">
    <property type="entry name" value="PIN-like_dom_sf"/>
</dbReference>
<dbReference type="SMART" id="SM00670">
    <property type="entry name" value="PINc"/>
    <property type="match status" value="1"/>
</dbReference>
<name>A0A5C5NQJ4_9PSED</name>
<sequence>MRVLLDTHILLWALCDHPKLSHKARKLIESATEIYISAATFWEMAIKVGLGKLDVDLEEMREYCLESGFLELPITSEHAIAVKNLDHHHKDPFDRLIVATAMNEPIKLLTADLRLTQYTAWVILV</sequence>
<dbReference type="Gene3D" id="3.40.50.1010">
    <property type="entry name" value="5'-nuclease"/>
    <property type="match status" value="1"/>
</dbReference>
<protein>
    <submittedName>
        <fullName evidence="3">PIN domain nuclease, a component of toxin-antitoxin system (PIN domain)</fullName>
    </submittedName>
    <submittedName>
        <fullName evidence="2">Type II toxin-antitoxin system VapC family toxin</fullName>
    </submittedName>
</protein>
<dbReference type="OrthoDB" id="9798990at2"/>
<evidence type="ECO:0000313" key="2">
    <source>
        <dbReference type="EMBL" id="MBI6626467.1"/>
    </source>
</evidence>
<dbReference type="AlphaFoldDB" id="A0A5C5NQJ4"/>
<reference evidence="2" key="2">
    <citation type="submission" date="2020-12" db="EMBL/GenBank/DDBJ databases">
        <title>Comparative genomic insights into the epidemiology and virulence of plant pathogenic Pseudomonads from Turkey.</title>
        <authorList>
            <person name="Dillon M."/>
            <person name="Ruiz-Bedoya T."/>
            <person name="Bendalovic-Torma C."/>
            <person name="Guttman K.M."/>
            <person name="Kwak H."/>
            <person name="Middleton M.A."/>
            <person name="Wang P.W."/>
            <person name="Horuz S."/>
            <person name="Aysan Y."/>
            <person name="Guttman D.S."/>
        </authorList>
    </citation>
    <scope>NUCLEOTIDE SEQUENCE</scope>
    <source>
        <strain evidence="2">S5_IA_3a</strain>
    </source>
</reference>
<dbReference type="PANTHER" id="PTHR36173:SF2">
    <property type="entry name" value="RIBONUCLEASE VAPC16"/>
    <property type="match status" value="1"/>
</dbReference>
<dbReference type="EMBL" id="JAEILH010000037">
    <property type="protein sequence ID" value="MBI6626467.1"/>
    <property type="molecule type" value="Genomic_DNA"/>
</dbReference>
<dbReference type="Proteomes" id="UP000645865">
    <property type="component" value="Unassembled WGS sequence"/>
</dbReference>
<evidence type="ECO:0000313" key="5">
    <source>
        <dbReference type="Proteomes" id="UP000645865"/>
    </source>
</evidence>
<organism evidence="2 5">
    <name type="scientific">Pseudomonas rhodesiae</name>
    <dbReference type="NCBI Taxonomy" id="76760"/>
    <lineage>
        <taxon>Bacteria</taxon>
        <taxon>Pseudomonadati</taxon>
        <taxon>Pseudomonadota</taxon>
        <taxon>Gammaproteobacteria</taxon>
        <taxon>Pseudomonadales</taxon>
        <taxon>Pseudomonadaceae</taxon>
        <taxon>Pseudomonas</taxon>
    </lineage>
</organism>
<evidence type="ECO:0000259" key="1">
    <source>
        <dbReference type="SMART" id="SM00670"/>
    </source>
</evidence>
<evidence type="ECO:0000313" key="4">
    <source>
        <dbReference type="Proteomes" id="UP000182085"/>
    </source>
</evidence>
<dbReference type="CDD" id="cd09872">
    <property type="entry name" value="PIN_Sll0205-like"/>
    <property type="match status" value="1"/>
</dbReference>
<reference evidence="3 4" key="1">
    <citation type="submission" date="2016-10" db="EMBL/GenBank/DDBJ databases">
        <authorList>
            <person name="Varghese N."/>
            <person name="Submissions S."/>
        </authorList>
    </citation>
    <scope>NUCLEOTIDE SEQUENCE [LARGE SCALE GENOMIC DNA]</scope>
    <source>
        <strain evidence="3 4">BS2777</strain>
    </source>
</reference>
<keyword evidence="4" id="KW-1185">Reference proteome</keyword>
<dbReference type="InterPro" id="IPR002716">
    <property type="entry name" value="PIN_dom"/>
</dbReference>
<dbReference type="EMBL" id="LT629801">
    <property type="protein sequence ID" value="SDV07121.1"/>
    <property type="molecule type" value="Genomic_DNA"/>
</dbReference>
<dbReference type="Pfam" id="PF01850">
    <property type="entry name" value="PIN"/>
    <property type="match status" value="1"/>
</dbReference>